<reference evidence="2" key="1">
    <citation type="submission" date="2021-05" db="EMBL/GenBank/DDBJ databases">
        <authorList>
            <person name="Stam R."/>
        </authorList>
    </citation>
    <scope>NUCLEOTIDE SEQUENCE</scope>
    <source>
        <strain evidence="2">CS162</strain>
    </source>
</reference>
<evidence type="ECO:0000256" key="1">
    <source>
        <dbReference type="SAM" id="Coils"/>
    </source>
</evidence>
<dbReference type="RefSeq" id="XP_043170730.1">
    <property type="nucleotide sequence ID" value="XM_043314795.1"/>
</dbReference>
<proteinExistence type="predicted"/>
<protein>
    <submittedName>
        <fullName evidence="2">Uncharacterized protein</fullName>
    </submittedName>
</protein>
<feature type="coiled-coil region" evidence="1">
    <location>
        <begin position="147"/>
        <end position="174"/>
    </location>
</feature>
<accession>A0A8J2I582</accession>
<keyword evidence="3" id="KW-1185">Reference proteome</keyword>
<evidence type="ECO:0000313" key="2">
    <source>
        <dbReference type="EMBL" id="CAG5170323.1"/>
    </source>
</evidence>
<evidence type="ECO:0000313" key="3">
    <source>
        <dbReference type="Proteomes" id="UP000676310"/>
    </source>
</evidence>
<sequence length="268" mass="30847">MAPRRPSMAGEIDSRVPFASAEALLWGPEMKQQHAHLLTEMRKLQEYHEAYDARIRTIEHVAEAAEAATSRVRHLEQQLAAIEAEDKDKAFEKWAVAEMTRLEIFVDTNKHVRQKQIELDDTVSHAVEDLDKLRQVPRELKGVLQRFDLLEADRNQDARRIKNLEDEITRIKSMQQDPTSNITGLQTVSRTQKGIMRSTTPSQLLNAEISDVTTETDEEFIPIYKATHGHIQIAASPEMREKYESLPKWVFITILTTTAIQTLYPHRQ</sequence>
<dbReference type="AlphaFoldDB" id="A0A8J2I582"/>
<dbReference type="Proteomes" id="UP000676310">
    <property type="component" value="Unassembled WGS sequence"/>
</dbReference>
<organism evidence="2 3">
    <name type="scientific">Alternaria atra</name>
    <dbReference type="NCBI Taxonomy" id="119953"/>
    <lineage>
        <taxon>Eukaryota</taxon>
        <taxon>Fungi</taxon>
        <taxon>Dikarya</taxon>
        <taxon>Ascomycota</taxon>
        <taxon>Pezizomycotina</taxon>
        <taxon>Dothideomycetes</taxon>
        <taxon>Pleosporomycetidae</taxon>
        <taxon>Pleosporales</taxon>
        <taxon>Pleosporineae</taxon>
        <taxon>Pleosporaceae</taxon>
        <taxon>Alternaria</taxon>
        <taxon>Alternaria sect. Ulocladioides</taxon>
    </lineage>
</organism>
<name>A0A8J2I582_9PLEO</name>
<dbReference type="GeneID" id="67019137"/>
<dbReference type="OrthoDB" id="3647228at2759"/>
<feature type="coiled-coil region" evidence="1">
    <location>
        <begin position="58"/>
        <end position="85"/>
    </location>
</feature>
<gene>
    <name evidence="2" type="ORF">ALTATR162_LOCUS7167</name>
</gene>
<dbReference type="EMBL" id="CAJRGZ010000022">
    <property type="protein sequence ID" value="CAG5170323.1"/>
    <property type="molecule type" value="Genomic_DNA"/>
</dbReference>
<keyword evidence="1" id="KW-0175">Coiled coil</keyword>
<comment type="caution">
    <text evidence="2">The sequence shown here is derived from an EMBL/GenBank/DDBJ whole genome shotgun (WGS) entry which is preliminary data.</text>
</comment>